<keyword evidence="2" id="KW-0808">Transferase</keyword>
<dbReference type="InterPro" id="IPR006764">
    <property type="entry name" value="SAM_dep_MeTrfase_SAV2177_type"/>
</dbReference>
<dbReference type="SUPFAM" id="SSF53335">
    <property type="entry name" value="S-adenosyl-L-methionine-dependent methyltransferases"/>
    <property type="match status" value="1"/>
</dbReference>
<comment type="caution">
    <text evidence="2">The sequence shown here is derived from an EMBL/GenBank/DDBJ whole genome shotgun (WGS) entry which is preliminary data.</text>
</comment>
<keyword evidence="2" id="KW-0489">Methyltransferase</keyword>
<dbReference type="EC" id="2.1.1.-" evidence="2"/>
<dbReference type="Proteomes" id="UP001550348">
    <property type="component" value="Unassembled WGS sequence"/>
</dbReference>
<dbReference type="EMBL" id="JBEXRX010000276">
    <property type="protein sequence ID" value="MEU0156978.1"/>
    <property type="molecule type" value="Genomic_DNA"/>
</dbReference>
<dbReference type="GO" id="GO:0008168">
    <property type="term" value="F:methyltransferase activity"/>
    <property type="evidence" value="ECO:0007669"/>
    <property type="project" value="UniProtKB-KW"/>
</dbReference>
<dbReference type="CDD" id="cd02440">
    <property type="entry name" value="AdoMet_MTases"/>
    <property type="match status" value="1"/>
</dbReference>
<dbReference type="RefSeq" id="WP_355668448.1">
    <property type="nucleotide sequence ID" value="NZ_JBEXRX010000276.1"/>
</dbReference>
<sequence length="299" mass="32263">MLIRDGQGERELPAWVPPGTDLDVPNAARMYDYALGGYHNFAIDRDMVKRAETGTPGARRVAHANRAFLGRAVRWLVVSGIRQFLDLGSGIPTLGNVHEVAQKAAPDARVVYVDVDPVAVQHSAMLLAGNPLADVIQADVRRPADVLASRAVADLLDFTKPVAVLMIAVLHFVSDADDPAGIVAQFTNALVPGSFVAISHGTRPPERLEDVRTIRQLYKRTPTPLHLRDRREVAKLVAGLQVVEPGVVPVSDWHPDPDEVADVIRDELLVVLARKAGNPDGSAASRGVSPGTGPEQRRI</sequence>
<reference evidence="2 3" key="1">
    <citation type="submission" date="2024-06" db="EMBL/GenBank/DDBJ databases">
        <title>The Natural Products Discovery Center: Release of the First 8490 Sequenced Strains for Exploring Actinobacteria Biosynthetic Diversity.</title>
        <authorList>
            <person name="Kalkreuter E."/>
            <person name="Kautsar S.A."/>
            <person name="Yang D."/>
            <person name="Bader C.D."/>
            <person name="Teijaro C.N."/>
            <person name="Fluegel L."/>
            <person name="Davis C.M."/>
            <person name="Simpson J.R."/>
            <person name="Lauterbach L."/>
            <person name="Steele A.D."/>
            <person name="Gui C."/>
            <person name="Meng S."/>
            <person name="Li G."/>
            <person name="Viehrig K."/>
            <person name="Ye F."/>
            <person name="Su P."/>
            <person name="Kiefer A.F."/>
            <person name="Nichols A."/>
            <person name="Cepeda A.J."/>
            <person name="Yan W."/>
            <person name="Fan B."/>
            <person name="Jiang Y."/>
            <person name="Adhikari A."/>
            <person name="Zheng C.-J."/>
            <person name="Schuster L."/>
            <person name="Cowan T.M."/>
            <person name="Smanski M.J."/>
            <person name="Chevrette M.G."/>
            <person name="De Carvalho L.P.S."/>
            <person name="Shen B."/>
        </authorList>
    </citation>
    <scope>NUCLEOTIDE SEQUENCE [LARGE SCALE GENOMIC DNA]</scope>
    <source>
        <strain evidence="2 3">NPDC006286</strain>
    </source>
</reference>
<keyword evidence="3" id="KW-1185">Reference proteome</keyword>
<feature type="region of interest" description="Disordered" evidence="1">
    <location>
        <begin position="278"/>
        <end position="299"/>
    </location>
</feature>
<gene>
    <name evidence="2" type="ORF">ABZ071_34985</name>
</gene>
<dbReference type="InterPro" id="IPR029063">
    <property type="entry name" value="SAM-dependent_MTases_sf"/>
</dbReference>
<evidence type="ECO:0000256" key="1">
    <source>
        <dbReference type="SAM" id="MobiDB-lite"/>
    </source>
</evidence>
<proteinExistence type="predicted"/>
<protein>
    <submittedName>
        <fullName evidence="2">SAM-dependent methyltransferase</fullName>
        <ecNumber evidence="2">2.1.1.-</ecNumber>
    </submittedName>
</protein>
<dbReference type="Gene3D" id="3.40.50.150">
    <property type="entry name" value="Vaccinia Virus protein VP39"/>
    <property type="match status" value="1"/>
</dbReference>
<dbReference type="PIRSF" id="PIRSF017393">
    <property type="entry name" value="MTase_SAV2177"/>
    <property type="match status" value="1"/>
</dbReference>
<evidence type="ECO:0000313" key="2">
    <source>
        <dbReference type="EMBL" id="MEU0156978.1"/>
    </source>
</evidence>
<dbReference type="GO" id="GO:0032259">
    <property type="term" value="P:methylation"/>
    <property type="evidence" value="ECO:0007669"/>
    <property type="project" value="UniProtKB-KW"/>
</dbReference>
<dbReference type="Pfam" id="PF04672">
    <property type="entry name" value="Methyltransf_19"/>
    <property type="match status" value="1"/>
</dbReference>
<organism evidence="2 3">
    <name type="scientific">Micromonospora fulviviridis</name>
    <dbReference type="NCBI Taxonomy" id="47860"/>
    <lineage>
        <taxon>Bacteria</taxon>
        <taxon>Bacillati</taxon>
        <taxon>Actinomycetota</taxon>
        <taxon>Actinomycetes</taxon>
        <taxon>Micromonosporales</taxon>
        <taxon>Micromonosporaceae</taxon>
        <taxon>Micromonospora</taxon>
    </lineage>
</organism>
<name>A0ABV2VW14_9ACTN</name>
<accession>A0ABV2VW14</accession>
<evidence type="ECO:0000313" key="3">
    <source>
        <dbReference type="Proteomes" id="UP001550348"/>
    </source>
</evidence>